<keyword evidence="3" id="KW-1185">Reference proteome</keyword>
<accession>A0ABP8M777</accession>
<organism evidence="2 3">
    <name type="scientific">Ravibacter arvi</name>
    <dbReference type="NCBI Taxonomy" id="2051041"/>
    <lineage>
        <taxon>Bacteria</taxon>
        <taxon>Pseudomonadati</taxon>
        <taxon>Bacteroidota</taxon>
        <taxon>Cytophagia</taxon>
        <taxon>Cytophagales</taxon>
        <taxon>Spirosomataceae</taxon>
        <taxon>Ravibacter</taxon>
    </lineage>
</organism>
<feature type="transmembrane region" description="Helical" evidence="1">
    <location>
        <begin position="85"/>
        <end position="102"/>
    </location>
</feature>
<feature type="transmembrane region" description="Helical" evidence="1">
    <location>
        <begin position="12"/>
        <end position="32"/>
    </location>
</feature>
<evidence type="ECO:0008006" key="4">
    <source>
        <dbReference type="Google" id="ProtNLM"/>
    </source>
</evidence>
<feature type="transmembrane region" description="Helical" evidence="1">
    <location>
        <begin position="122"/>
        <end position="141"/>
    </location>
</feature>
<reference evidence="3" key="1">
    <citation type="journal article" date="2019" name="Int. J. Syst. Evol. Microbiol.">
        <title>The Global Catalogue of Microorganisms (GCM) 10K type strain sequencing project: providing services to taxonomists for standard genome sequencing and annotation.</title>
        <authorList>
            <consortium name="The Broad Institute Genomics Platform"/>
            <consortium name="The Broad Institute Genome Sequencing Center for Infectious Disease"/>
            <person name="Wu L."/>
            <person name="Ma J."/>
        </authorList>
    </citation>
    <scope>NUCLEOTIDE SEQUENCE [LARGE SCALE GENOMIC DNA]</scope>
    <source>
        <strain evidence="3">JCM 31920</strain>
    </source>
</reference>
<protein>
    <recommendedName>
        <fullName evidence="4">DedA family protein</fullName>
    </recommendedName>
</protein>
<evidence type="ECO:0000256" key="1">
    <source>
        <dbReference type="SAM" id="Phobius"/>
    </source>
</evidence>
<dbReference type="EMBL" id="BAABEY010000031">
    <property type="protein sequence ID" value="GAA4444047.1"/>
    <property type="molecule type" value="Genomic_DNA"/>
</dbReference>
<keyword evidence="1" id="KW-0812">Transmembrane</keyword>
<keyword evidence="1" id="KW-0472">Membrane</keyword>
<feature type="transmembrane region" description="Helical" evidence="1">
    <location>
        <begin position="44"/>
        <end position="64"/>
    </location>
</feature>
<gene>
    <name evidence="2" type="ORF">GCM10023091_33590</name>
</gene>
<evidence type="ECO:0000313" key="2">
    <source>
        <dbReference type="EMBL" id="GAA4444047.1"/>
    </source>
</evidence>
<proteinExistence type="predicted"/>
<name>A0ABP8M777_9BACT</name>
<keyword evidence="1" id="KW-1133">Transmembrane helix</keyword>
<evidence type="ECO:0000313" key="3">
    <source>
        <dbReference type="Proteomes" id="UP001501508"/>
    </source>
</evidence>
<dbReference type="RefSeq" id="WP_345031330.1">
    <property type="nucleotide sequence ID" value="NZ_BAABEY010000031.1"/>
</dbReference>
<dbReference type="Proteomes" id="UP001501508">
    <property type="component" value="Unassembled WGS sequence"/>
</dbReference>
<comment type="caution">
    <text evidence="2">The sequence shown here is derived from an EMBL/GenBank/DDBJ whole genome shotgun (WGS) entry which is preliminary data.</text>
</comment>
<sequence length="151" mass="16940">MLDVNLLSKYLAVALASTLKYLGGTFTGFALGLHWTETALCSTIGMMFTVVLINYAGTSVRNYMASVRKSKPKRFTRFNRLAVKVWRGFGTKGIAFLTPALFTPPLGSALLVAFRASRKGSFLWMLLSGLVWGVIFTLLVYRLEFIRHWFT</sequence>